<sequence>MATATGTMRYEEDGNVHLDFHGATNTTIDFIVERFGVEAMDEIFRKVGRDVYASIRADLIAGDTRQLVRHWRHFFDREGGDYDVAIGEDAVVLTVRRCPAWHHVKALTGSVSPHFCDQTRRTNEAMAEGSPFAIDTELTGEGSCRQVIRRLA</sequence>
<evidence type="ECO:0000313" key="2">
    <source>
        <dbReference type="Proteomes" id="UP001144805"/>
    </source>
</evidence>
<dbReference type="EMBL" id="JAPKNK010000013">
    <property type="protein sequence ID" value="MCX5571993.1"/>
    <property type="molecule type" value="Genomic_DNA"/>
</dbReference>
<dbReference type="Proteomes" id="UP001144805">
    <property type="component" value="Unassembled WGS sequence"/>
</dbReference>
<keyword evidence="2" id="KW-1185">Reference proteome</keyword>
<dbReference type="RefSeq" id="WP_266340951.1">
    <property type="nucleotide sequence ID" value="NZ_JAPKNK010000013.1"/>
</dbReference>
<comment type="caution">
    <text evidence="1">The sequence shown here is derived from an EMBL/GenBank/DDBJ whole genome shotgun (WGS) entry which is preliminary data.</text>
</comment>
<evidence type="ECO:0000313" key="1">
    <source>
        <dbReference type="EMBL" id="MCX5571993.1"/>
    </source>
</evidence>
<organism evidence="1 2">
    <name type="scientific">Kaistia nematophila</name>
    <dbReference type="NCBI Taxonomy" id="2994654"/>
    <lineage>
        <taxon>Bacteria</taxon>
        <taxon>Pseudomonadati</taxon>
        <taxon>Pseudomonadota</taxon>
        <taxon>Alphaproteobacteria</taxon>
        <taxon>Hyphomicrobiales</taxon>
        <taxon>Kaistiaceae</taxon>
        <taxon>Kaistia</taxon>
    </lineage>
</organism>
<name>A0A9X3E9P6_9HYPH</name>
<accession>A0A9X3E9P6</accession>
<gene>
    <name evidence="1" type="ORF">OSH07_22520</name>
</gene>
<reference evidence="1" key="1">
    <citation type="submission" date="2022-11" db="EMBL/GenBank/DDBJ databases">
        <title>Biodiversity and phylogenetic relationships of bacteria.</title>
        <authorList>
            <person name="Machado R.A.R."/>
            <person name="Bhat A."/>
            <person name="Loulou A."/>
            <person name="Kallel S."/>
        </authorList>
    </citation>
    <scope>NUCLEOTIDE SEQUENCE</scope>
    <source>
        <strain evidence="1">K-TC2</strain>
    </source>
</reference>
<proteinExistence type="predicted"/>
<dbReference type="AlphaFoldDB" id="A0A9X3E9P6"/>
<protein>
    <submittedName>
        <fullName evidence="1">Uncharacterized protein</fullName>
    </submittedName>
</protein>